<feature type="coiled-coil region" evidence="1">
    <location>
        <begin position="188"/>
        <end position="225"/>
    </location>
</feature>
<keyword evidence="4" id="KW-1185">Reference proteome</keyword>
<evidence type="ECO:0000256" key="2">
    <source>
        <dbReference type="SAM" id="MobiDB-lite"/>
    </source>
</evidence>
<dbReference type="Proteomes" id="UP000254209">
    <property type="component" value="Unassembled WGS sequence"/>
</dbReference>
<protein>
    <submittedName>
        <fullName evidence="3">Uncharacterized protein</fullName>
    </submittedName>
</protein>
<reference evidence="3 4" key="1">
    <citation type="submission" date="2018-06" db="EMBL/GenBank/DDBJ databases">
        <authorList>
            <consortium name="Pathogen Informatics"/>
            <person name="Doyle S."/>
        </authorList>
    </citation>
    <scope>NUCLEOTIDE SEQUENCE [LARGE SCALE GENOMIC DNA]</scope>
    <source>
        <strain evidence="3 4">NCTC10283</strain>
    </source>
</reference>
<evidence type="ECO:0000313" key="3">
    <source>
        <dbReference type="EMBL" id="SSY80639.1"/>
    </source>
</evidence>
<feature type="region of interest" description="Disordered" evidence="2">
    <location>
        <begin position="267"/>
        <end position="288"/>
    </location>
</feature>
<dbReference type="EMBL" id="UFSO01000003">
    <property type="protein sequence ID" value="SSY80639.1"/>
    <property type="molecule type" value="Genomic_DNA"/>
</dbReference>
<dbReference type="STRING" id="1120980.GCA_000745955_00549"/>
<gene>
    <name evidence="3" type="ORF">NCTC10283_02199</name>
</gene>
<name>A0A376BUP4_9NEIS</name>
<dbReference type="AlphaFoldDB" id="A0A376BUP4"/>
<proteinExistence type="predicted"/>
<dbReference type="OrthoDB" id="6679810at2"/>
<sequence>MTVLHIKLAQDAGLKFGDQASDNGFVRQFTGIAHSGQVFTKWGDRYIVDLSNIQYRAKTGVLLEHDPNQKVGVGALSVSPQGLQIDGTLLSTEQGKHVAATADEGYPWELSAYIQSARQEQLREGEMVVNGVTVAAPIVILRDCAVREVSFVAVGADAHTNAVVLSDGTDFKPDFSLSNENHKETTMTQEEQAELDALKAKVAELEAEKAQLEKAQADAEKKTKVDKKLSDAGLTGANQVSEQVYAVLLSLDDAQADAMIGAMKLSGQTQTKPPLPAALTGDTPSPVSEVKLSGSLADLARERAQATQNKF</sequence>
<keyword evidence="1" id="KW-0175">Coiled coil</keyword>
<evidence type="ECO:0000313" key="4">
    <source>
        <dbReference type="Proteomes" id="UP000254209"/>
    </source>
</evidence>
<evidence type="ECO:0000256" key="1">
    <source>
        <dbReference type="SAM" id="Coils"/>
    </source>
</evidence>
<accession>A0A376BUP4</accession>
<organism evidence="3 4">
    <name type="scientific">Alysiella crassa</name>
    <dbReference type="NCBI Taxonomy" id="153491"/>
    <lineage>
        <taxon>Bacteria</taxon>
        <taxon>Pseudomonadati</taxon>
        <taxon>Pseudomonadota</taxon>
        <taxon>Betaproteobacteria</taxon>
        <taxon>Neisseriales</taxon>
        <taxon>Neisseriaceae</taxon>
        <taxon>Alysiella</taxon>
    </lineage>
</organism>
<dbReference type="RefSeq" id="WP_051968409.1">
    <property type="nucleotide sequence ID" value="NZ_CP091519.2"/>
</dbReference>